<dbReference type="AlphaFoldDB" id="A0A2S9QE57"/>
<dbReference type="Proteomes" id="UP000237682">
    <property type="component" value="Unassembled WGS sequence"/>
</dbReference>
<organism evidence="4 5">
    <name type="scientific">Labrys okinawensis</name>
    <dbReference type="NCBI Taxonomy" id="346911"/>
    <lineage>
        <taxon>Bacteria</taxon>
        <taxon>Pseudomonadati</taxon>
        <taxon>Pseudomonadota</taxon>
        <taxon>Alphaproteobacteria</taxon>
        <taxon>Hyphomicrobiales</taxon>
        <taxon>Xanthobacteraceae</taxon>
        <taxon>Labrys</taxon>
    </lineage>
</organism>
<dbReference type="SUPFAM" id="SSF51735">
    <property type="entry name" value="NAD(P)-binding Rossmann-fold domains"/>
    <property type="match status" value="1"/>
</dbReference>
<reference evidence="4 5" key="1">
    <citation type="submission" date="2018-02" db="EMBL/GenBank/DDBJ databases">
        <title>Whole genome sequencing of endophytic bacterium.</title>
        <authorList>
            <person name="Eedara R."/>
            <person name="Podile A.R."/>
        </authorList>
    </citation>
    <scope>NUCLEOTIDE SEQUENCE [LARGE SCALE GENOMIC DNA]</scope>
    <source>
        <strain evidence="4 5">RP1T</strain>
    </source>
</reference>
<sequence>MNTSAKSDGGGLGVGLIGTGYMGKCHALAWNAVASTFGDVARPRLLALAEASAELARTKATELGFATSTGDWRELLADPEIDVISITTPNRFHAEIAIAALEAGKHVWCEKPMATAFADAQAMHAAWRRSGKVAVLGYNYIQNPAMRLIRKLIGEGAIGIVNHVRLEMDEDFMADRETPFAIRNEASAGYGALDDFAVHPLSLLRFVLGGVAEVFGEMARPYADRPHPDGGRRAIENYDIATALLRLESGASGVLTVNRAAWGRKGRIQLQIFGDGGAIVFDQERFNEVQLFRREGAEETQGFRTILSAPVHKPYDRFIPAPGHGLGFNDLKVIECRELIARIQGEKASVFDFDDGLAIERTVHAIADSFTKGRWVTVKA</sequence>
<dbReference type="GO" id="GO:0000166">
    <property type="term" value="F:nucleotide binding"/>
    <property type="evidence" value="ECO:0007669"/>
    <property type="project" value="InterPro"/>
</dbReference>
<dbReference type="GO" id="GO:0016491">
    <property type="term" value="F:oxidoreductase activity"/>
    <property type="evidence" value="ECO:0007669"/>
    <property type="project" value="UniProtKB-KW"/>
</dbReference>
<dbReference type="Gene3D" id="3.30.360.10">
    <property type="entry name" value="Dihydrodipicolinate Reductase, domain 2"/>
    <property type="match status" value="1"/>
</dbReference>
<evidence type="ECO:0000313" key="5">
    <source>
        <dbReference type="Proteomes" id="UP000237682"/>
    </source>
</evidence>
<dbReference type="PANTHER" id="PTHR43818">
    <property type="entry name" value="BCDNA.GH03377"/>
    <property type="match status" value="1"/>
</dbReference>
<dbReference type="InterPro" id="IPR055170">
    <property type="entry name" value="GFO_IDH_MocA-like_dom"/>
</dbReference>
<dbReference type="InterPro" id="IPR000683">
    <property type="entry name" value="Gfo/Idh/MocA-like_OxRdtase_N"/>
</dbReference>
<dbReference type="EMBL" id="PUEJ01000004">
    <property type="protein sequence ID" value="PRH87627.1"/>
    <property type="molecule type" value="Genomic_DNA"/>
</dbReference>
<proteinExistence type="predicted"/>
<evidence type="ECO:0000313" key="4">
    <source>
        <dbReference type="EMBL" id="PRH87627.1"/>
    </source>
</evidence>
<protein>
    <submittedName>
        <fullName evidence="4">Myo-inositol 2-dehydrogenase</fullName>
    </submittedName>
</protein>
<dbReference type="PANTHER" id="PTHR43818:SF11">
    <property type="entry name" value="BCDNA.GH03377"/>
    <property type="match status" value="1"/>
</dbReference>
<feature type="domain" description="Gfo/Idh/MocA-like oxidoreductase N-terminal" evidence="2">
    <location>
        <begin position="13"/>
        <end position="137"/>
    </location>
</feature>
<evidence type="ECO:0000259" key="2">
    <source>
        <dbReference type="Pfam" id="PF01408"/>
    </source>
</evidence>
<feature type="domain" description="GFO/IDH/MocA-like oxidoreductase" evidence="3">
    <location>
        <begin position="147"/>
        <end position="279"/>
    </location>
</feature>
<dbReference type="InterPro" id="IPR050463">
    <property type="entry name" value="Gfo/Idh/MocA_oxidrdct_glycsds"/>
</dbReference>
<accession>A0A2S9QE57</accession>
<dbReference type="Pfam" id="PF22725">
    <property type="entry name" value="GFO_IDH_MocA_C3"/>
    <property type="match status" value="1"/>
</dbReference>
<name>A0A2S9QE57_9HYPH</name>
<gene>
    <name evidence="4" type="ORF">C5L14_10565</name>
</gene>
<keyword evidence="1" id="KW-0560">Oxidoreductase</keyword>
<keyword evidence="5" id="KW-1185">Reference proteome</keyword>
<comment type="caution">
    <text evidence="4">The sequence shown here is derived from an EMBL/GenBank/DDBJ whole genome shotgun (WGS) entry which is preliminary data.</text>
</comment>
<dbReference type="InterPro" id="IPR036291">
    <property type="entry name" value="NAD(P)-bd_dom_sf"/>
</dbReference>
<dbReference type="RefSeq" id="WP_105862556.1">
    <property type="nucleotide sequence ID" value="NZ_PUEJ01000004.1"/>
</dbReference>
<dbReference type="Pfam" id="PF01408">
    <property type="entry name" value="GFO_IDH_MocA"/>
    <property type="match status" value="1"/>
</dbReference>
<dbReference type="SUPFAM" id="SSF55347">
    <property type="entry name" value="Glyceraldehyde-3-phosphate dehydrogenase-like, C-terminal domain"/>
    <property type="match status" value="1"/>
</dbReference>
<evidence type="ECO:0000256" key="1">
    <source>
        <dbReference type="ARBA" id="ARBA00023002"/>
    </source>
</evidence>
<dbReference type="Gene3D" id="3.40.50.720">
    <property type="entry name" value="NAD(P)-binding Rossmann-like Domain"/>
    <property type="match status" value="1"/>
</dbReference>
<evidence type="ECO:0000259" key="3">
    <source>
        <dbReference type="Pfam" id="PF22725"/>
    </source>
</evidence>
<dbReference type="OrthoDB" id="9815825at2"/>